<evidence type="ECO:0000313" key="3">
    <source>
        <dbReference type="EMBL" id="TDL81300.1"/>
    </source>
</evidence>
<proteinExistence type="predicted"/>
<dbReference type="RefSeq" id="WP_133396244.1">
    <property type="nucleotide sequence ID" value="NZ_SNAA01000005.1"/>
</dbReference>
<dbReference type="PANTHER" id="PTHR19328:SF75">
    <property type="entry name" value="ALDOSE SUGAR DEHYDROGENASE YLII"/>
    <property type="match status" value="1"/>
</dbReference>
<organism evidence="3 4">
    <name type="scientific">Palleronia sediminis</name>
    <dbReference type="NCBI Taxonomy" id="2547833"/>
    <lineage>
        <taxon>Bacteria</taxon>
        <taxon>Pseudomonadati</taxon>
        <taxon>Pseudomonadota</taxon>
        <taxon>Alphaproteobacteria</taxon>
        <taxon>Rhodobacterales</taxon>
        <taxon>Roseobacteraceae</taxon>
        <taxon>Palleronia</taxon>
    </lineage>
</organism>
<dbReference type="AlphaFoldDB" id="A0A4R6ABV5"/>
<evidence type="ECO:0000313" key="4">
    <source>
        <dbReference type="Proteomes" id="UP000295701"/>
    </source>
</evidence>
<keyword evidence="4" id="KW-1185">Reference proteome</keyword>
<protein>
    <submittedName>
        <fullName evidence="3">PQQ-dependent sugar dehydrogenase</fullName>
    </submittedName>
</protein>
<dbReference type="InterPro" id="IPR011041">
    <property type="entry name" value="Quinoprot_gluc/sorb_DH_b-prop"/>
</dbReference>
<sequence length="399" mass="43045">MRPTALAVTTLAALSVSTAGAAPFDWGERNVPEFEPAFDNQTRAPIIEDEIALETETVAGGLAHPWGIEVLPDGSYLVTERPGRLRHITREGEVSDPIEGLPEVVARDQGGLLDVTLADDFETSGTIFLTYAKPVEGGTATAAARATLSQDRTRLSDVTDIFVQSPPADNAMHFGSRVVLDGDHAFVTTGEHFTETYRDYAQDLDKTYGKIVRVTLTGEIPEDNPFVATEGAAPEIWSLGHRNIQGAALHPETGELWGLEHGPAGGDELNRIEPGANYGWPVVSYGRQYQGPLIGSGEPRAEGFVEPRYYWDPVIAPGGVLFYDGEMFPEWQGDVLAASLVVGGVVRLTLDGDTVTGEGRFAQDLGRVRDVEIDRDGAILVLTDFDDGALVRLTRSDAQ</sequence>
<gene>
    <name evidence="3" type="ORF">E2L08_06420</name>
</gene>
<comment type="caution">
    <text evidence="3">The sequence shown here is derived from an EMBL/GenBank/DDBJ whole genome shotgun (WGS) entry which is preliminary data.</text>
</comment>
<feature type="chain" id="PRO_5020840331" evidence="1">
    <location>
        <begin position="22"/>
        <end position="399"/>
    </location>
</feature>
<dbReference type="EMBL" id="SNAA01000005">
    <property type="protein sequence ID" value="TDL81300.1"/>
    <property type="molecule type" value="Genomic_DNA"/>
</dbReference>
<dbReference type="OrthoDB" id="9770043at2"/>
<dbReference type="Pfam" id="PF07995">
    <property type="entry name" value="GSDH"/>
    <property type="match status" value="1"/>
</dbReference>
<dbReference type="Proteomes" id="UP000295701">
    <property type="component" value="Unassembled WGS sequence"/>
</dbReference>
<dbReference type="SUPFAM" id="SSF50952">
    <property type="entry name" value="Soluble quinoprotein glucose dehydrogenase"/>
    <property type="match status" value="1"/>
</dbReference>
<feature type="domain" description="Glucose/Sorbosone dehydrogenase" evidence="2">
    <location>
        <begin position="62"/>
        <end position="392"/>
    </location>
</feature>
<dbReference type="Gene3D" id="2.120.10.30">
    <property type="entry name" value="TolB, C-terminal domain"/>
    <property type="match status" value="1"/>
</dbReference>
<dbReference type="PANTHER" id="PTHR19328">
    <property type="entry name" value="HEDGEHOG-INTERACTING PROTEIN"/>
    <property type="match status" value="1"/>
</dbReference>
<evidence type="ECO:0000256" key="1">
    <source>
        <dbReference type="SAM" id="SignalP"/>
    </source>
</evidence>
<evidence type="ECO:0000259" key="2">
    <source>
        <dbReference type="Pfam" id="PF07995"/>
    </source>
</evidence>
<name>A0A4R6ABV5_9RHOB</name>
<accession>A0A4R6ABV5</accession>
<feature type="signal peptide" evidence="1">
    <location>
        <begin position="1"/>
        <end position="21"/>
    </location>
</feature>
<keyword evidence="1" id="KW-0732">Signal</keyword>
<dbReference type="InterPro" id="IPR012938">
    <property type="entry name" value="Glc/Sorbosone_DH"/>
</dbReference>
<dbReference type="InterPro" id="IPR011042">
    <property type="entry name" value="6-blade_b-propeller_TolB-like"/>
</dbReference>
<reference evidence="3 4" key="1">
    <citation type="submission" date="2019-03" db="EMBL/GenBank/DDBJ databases">
        <title>Primorskyibacter sp. SS33 isolated from sediments.</title>
        <authorList>
            <person name="Xunke S."/>
        </authorList>
    </citation>
    <scope>NUCLEOTIDE SEQUENCE [LARGE SCALE GENOMIC DNA]</scope>
    <source>
        <strain evidence="3 4">SS33</strain>
    </source>
</reference>